<keyword evidence="2 5" id="KW-0812">Transmembrane</keyword>
<dbReference type="GO" id="GO:0015086">
    <property type="term" value="F:cadmium ion transmembrane transporter activity"/>
    <property type="evidence" value="ECO:0007669"/>
    <property type="project" value="TreeGrafter"/>
</dbReference>
<protein>
    <submittedName>
        <fullName evidence="6">Manganese transporter SMF1</fullName>
    </submittedName>
</protein>
<dbReference type="GO" id="GO:0030026">
    <property type="term" value="P:intracellular manganese ion homeostasis"/>
    <property type="evidence" value="ECO:0007669"/>
    <property type="project" value="TreeGrafter"/>
</dbReference>
<feature type="transmembrane region" description="Helical" evidence="5">
    <location>
        <begin position="293"/>
        <end position="319"/>
    </location>
</feature>
<evidence type="ECO:0000256" key="2">
    <source>
        <dbReference type="ARBA" id="ARBA00022692"/>
    </source>
</evidence>
<comment type="caution">
    <text evidence="6">The sequence shown here is derived from an EMBL/GenBank/DDBJ whole genome shotgun (WGS) entry which is preliminary data.</text>
</comment>
<dbReference type="GO" id="GO:0034755">
    <property type="term" value="P:iron ion transmembrane transport"/>
    <property type="evidence" value="ECO:0007669"/>
    <property type="project" value="TreeGrafter"/>
</dbReference>
<feature type="transmembrane region" description="Helical" evidence="5">
    <location>
        <begin position="169"/>
        <end position="191"/>
    </location>
</feature>
<evidence type="ECO:0000313" key="6">
    <source>
        <dbReference type="EMBL" id="OJT04775.1"/>
    </source>
</evidence>
<organism evidence="6 7">
    <name type="scientific">Trametes pubescens</name>
    <name type="common">White-rot fungus</name>
    <dbReference type="NCBI Taxonomy" id="154538"/>
    <lineage>
        <taxon>Eukaryota</taxon>
        <taxon>Fungi</taxon>
        <taxon>Dikarya</taxon>
        <taxon>Basidiomycota</taxon>
        <taxon>Agaricomycotina</taxon>
        <taxon>Agaricomycetes</taxon>
        <taxon>Polyporales</taxon>
        <taxon>Polyporaceae</taxon>
        <taxon>Trametes</taxon>
    </lineage>
</organism>
<dbReference type="Pfam" id="PF01566">
    <property type="entry name" value="Nramp"/>
    <property type="match status" value="1"/>
</dbReference>
<keyword evidence="3 5" id="KW-1133">Transmembrane helix</keyword>
<dbReference type="GO" id="GO:0005384">
    <property type="term" value="F:manganese ion transmembrane transporter activity"/>
    <property type="evidence" value="ECO:0007669"/>
    <property type="project" value="TreeGrafter"/>
</dbReference>
<feature type="transmembrane region" description="Helical" evidence="5">
    <location>
        <begin position="144"/>
        <end position="162"/>
    </location>
</feature>
<dbReference type="AlphaFoldDB" id="A0A1M2VB59"/>
<evidence type="ECO:0000256" key="1">
    <source>
        <dbReference type="ARBA" id="ARBA00004141"/>
    </source>
</evidence>
<evidence type="ECO:0000256" key="4">
    <source>
        <dbReference type="ARBA" id="ARBA00023136"/>
    </source>
</evidence>
<name>A0A1M2VB59_TRAPU</name>
<evidence type="ECO:0000313" key="7">
    <source>
        <dbReference type="Proteomes" id="UP000184267"/>
    </source>
</evidence>
<dbReference type="InterPro" id="IPR001046">
    <property type="entry name" value="NRAMP_fam"/>
</dbReference>
<comment type="subcellular location">
    <subcellularLocation>
        <location evidence="1">Membrane</location>
        <topology evidence="1">Multi-pass membrane protein</topology>
    </subcellularLocation>
</comment>
<dbReference type="PANTHER" id="PTHR11706:SF101">
    <property type="entry name" value="MANGANESE TRANSPORTER SMF1"/>
    <property type="match status" value="1"/>
</dbReference>
<dbReference type="EMBL" id="MNAD01001519">
    <property type="protein sequence ID" value="OJT04775.1"/>
    <property type="molecule type" value="Genomic_DNA"/>
</dbReference>
<evidence type="ECO:0000256" key="5">
    <source>
        <dbReference type="SAM" id="Phobius"/>
    </source>
</evidence>
<dbReference type="PRINTS" id="PR00447">
    <property type="entry name" value="NATRESASSCMP"/>
</dbReference>
<sequence>MPHALFLGSYLATQDRIAPAPVLPAPVSTAPTDLRTRVWAWFASIFTISRAERIAASRDYRDNILVIAAAVFFDKDGSSATTPPAGLFDAHDLIKAHIGTAAAFIFALALLCAGQTASITATLAGQIVSEGFIEWRVSPFLRRIITRLIGLIPSVVVAIAVGKRGIDTLLVASQVALAIVLPFVAAPLILLTSSKAVMSVRRPLPDVRTPAADELSLGTTATQPDLLSELSDRIEEIPHTQEEEALPCSLDDEKASAVAVMEKEVGAQRTRDVAEDASVSLDDDGYISFANHWATTAISTVIFLIILAANVYAIVMLALGKAG</sequence>
<keyword evidence="4 5" id="KW-0472">Membrane</keyword>
<dbReference type="GO" id="GO:0005886">
    <property type="term" value="C:plasma membrane"/>
    <property type="evidence" value="ECO:0007669"/>
    <property type="project" value="TreeGrafter"/>
</dbReference>
<feature type="transmembrane region" description="Helical" evidence="5">
    <location>
        <begin position="101"/>
        <end position="124"/>
    </location>
</feature>
<proteinExistence type="predicted"/>
<evidence type="ECO:0000256" key="3">
    <source>
        <dbReference type="ARBA" id="ARBA00022989"/>
    </source>
</evidence>
<dbReference type="Proteomes" id="UP000184267">
    <property type="component" value="Unassembled WGS sequence"/>
</dbReference>
<gene>
    <name evidence="6" type="ORF">TRAPUB_4569</name>
</gene>
<reference evidence="6 7" key="1">
    <citation type="submission" date="2016-10" db="EMBL/GenBank/DDBJ databases">
        <title>Genome sequence of the basidiomycete white-rot fungus Trametes pubescens.</title>
        <authorList>
            <person name="Makela M.R."/>
            <person name="Granchi Z."/>
            <person name="Peng M."/>
            <person name="De Vries R.P."/>
            <person name="Grigoriev I."/>
            <person name="Riley R."/>
            <person name="Hilden K."/>
        </authorList>
    </citation>
    <scope>NUCLEOTIDE SEQUENCE [LARGE SCALE GENOMIC DNA]</scope>
    <source>
        <strain evidence="6 7">FBCC735</strain>
    </source>
</reference>
<accession>A0A1M2VB59</accession>
<dbReference type="PANTHER" id="PTHR11706">
    <property type="entry name" value="SOLUTE CARRIER PROTEIN FAMILY 11 MEMBER"/>
    <property type="match status" value="1"/>
</dbReference>
<keyword evidence="7" id="KW-1185">Reference proteome</keyword>
<dbReference type="OrthoDB" id="409173at2759"/>
<dbReference type="STRING" id="154538.A0A1M2VB59"/>